<dbReference type="SFLD" id="SFLDG01066">
    <property type="entry name" value="organic_radical-activating_enz"/>
    <property type="match status" value="1"/>
</dbReference>
<dbReference type="GO" id="GO:0046872">
    <property type="term" value="F:metal ion binding"/>
    <property type="evidence" value="ECO:0007669"/>
    <property type="project" value="UniProtKB-KW"/>
</dbReference>
<dbReference type="PIRSF" id="PIRSF000371">
    <property type="entry name" value="PFL_act_enz"/>
    <property type="match status" value="1"/>
</dbReference>
<dbReference type="GO" id="GO:0051539">
    <property type="term" value="F:4 iron, 4 sulfur cluster binding"/>
    <property type="evidence" value="ECO:0007669"/>
    <property type="project" value="UniProtKB-KW"/>
</dbReference>
<dbReference type="NCBIfam" id="TIGR02494">
    <property type="entry name" value="PFLE_PFLC"/>
    <property type="match status" value="1"/>
</dbReference>
<dbReference type="Gene3D" id="3.30.70.20">
    <property type="match status" value="1"/>
</dbReference>
<dbReference type="SFLD" id="SFLDG01118">
    <property type="entry name" value="activating_enzymes__group_2"/>
    <property type="match status" value="1"/>
</dbReference>
<accession>A0A6I5ZTC5</accession>
<evidence type="ECO:0000256" key="5">
    <source>
        <dbReference type="ARBA" id="ARBA00022723"/>
    </source>
</evidence>
<evidence type="ECO:0000256" key="2">
    <source>
        <dbReference type="ARBA" id="ARBA00009777"/>
    </source>
</evidence>
<dbReference type="Gene3D" id="3.20.20.70">
    <property type="entry name" value="Aldolase class I"/>
    <property type="match status" value="1"/>
</dbReference>
<dbReference type="Proteomes" id="UP000425916">
    <property type="component" value="Chromosome"/>
</dbReference>
<dbReference type="InterPro" id="IPR012839">
    <property type="entry name" value="Organic_radical_activase"/>
</dbReference>
<keyword evidence="7" id="KW-0408">Iron</keyword>
<evidence type="ECO:0000256" key="7">
    <source>
        <dbReference type="ARBA" id="ARBA00023004"/>
    </source>
</evidence>
<evidence type="ECO:0000313" key="13">
    <source>
        <dbReference type="Proteomes" id="UP000425916"/>
    </source>
</evidence>
<dbReference type="Pfam" id="PF04055">
    <property type="entry name" value="Radical_SAM"/>
    <property type="match status" value="1"/>
</dbReference>
<organism evidence="12 13">
    <name type="scientific">Neomoorella glycerini</name>
    <dbReference type="NCBI Taxonomy" id="55779"/>
    <lineage>
        <taxon>Bacteria</taxon>
        <taxon>Bacillati</taxon>
        <taxon>Bacillota</taxon>
        <taxon>Clostridia</taxon>
        <taxon>Neomoorellales</taxon>
        <taxon>Neomoorellaceae</taxon>
        <taxon>Neomoorella</taxon>
    </lineage>
</organism>
<feature type="domain" description="Radical SAM core" evidence="11">
    <location>
        <begin position="18"/>
        <end position="293"/>
    </location>
</feature>
<dbReference type="PANTHER" id="PTHR30352:SF4">
    <property type="entry name" value="PYRUVATE FORMATE-LYASE 2-ACTIVATING ENZYME"/>
    <property type="match status" value="1"/>
</dbReference>
<dbReference type="PROSITE" id="PS01087">
    <property type="entry name" value="RADICAL_ACTIVATING"/>
    <property type="match status" value="1"/>
</dbReference>
<dbReference type="PANTHER" id="PTHR30352">
    <property type="entry name" value="PYRUVATE FORMATE-LYASE-ACTIVATING ENZYME"/>
    <property type="match status" value="1"/>
</dbReference>
<evidence type="ECO:0000256" key="8">
    <source>
        <dbReference type="ARBA" id="ARBA00023014"/>
    </source>
</evidence>
<dbReference type="InterPro" id="IPR017900">
    <property type="entry name" value="4Fe4S_Fe_S_CS"/>
</dbReference>
<feature type="domain" description="4Fe-4S ferredoxin-type" evidence="10">
    <location>
        <begin position="82"/>
        <end position="107"/>
    </location>
</feature>
<evidence type="ECO:0000313" key="12">
    <source>
        <dbReference type="EMBL" id="QGP93170.1"/>
    </source>
</evidence>
<keyword evidence="8" id="KW-0411">Iron-sulfur</keyword>
<dbReference type="AlphaFoldDB" id="A0A6I5ZTC5"/>
<dbReference type="PROSITE" id="PS51379">
    <property type="entry name" value="4FE4S_FER_2"/>
    <property type="match status" value="2"/>
</dbReference>
<evidence type="ECO:0000256" key="9">
    <source>
        <dbReference type="ARBA" id="ARBA00047365"/>
    </source>
</evidence>
<dbReference type="InterPro" id="IPR007197">
    <property type="entry name" value="rSAM"/>
</dbReference>
<dbReference type="InterPro" id="IPR058240">
    <property type="entry name" value="rSAM_sf"/>
</dbReference>
<dbReference type="SFLD" id="SFLDS00029">
    <property type="entry name" value="Radical_SAM"/>
    <property type="match status" value="1"/>
</dbReference>
<evidence type="ECO:0000259" key="11">
    <source>
        <dbReference type="PROSITE" id="PS51918"/>
    </source>
</evidence>
<dbReference type="InterPro" id="IPR001989">
    <property type="entry name" value="Radical_activat_CS"/>
</dbReference>
<keyword evidence="6 12" id="KW-0560">Oxidoreductase</keyword>
<feature type="domain" description="4Fe-4S ferredoxin-type" evidence="10">
    <location>
        <begin position="47"/>
        <end position="79"/>
    </location>
</feature>
<dbReference type="InterPro" id="IPR013785">
    <property type="entry name" value="Aldolase_TIM"/>
</dbReference>
<comment type="cofactor">
    <cofactor evidence="1">
        <name>[4Fe-4S] cluster</name>
        <dbReference type="ChEBI" id="CHEBI:49883"/>
    </cofactor>
</comment>
<evidence type="ECO:0000256" key="6">
    <source>
        <dbReference type="ARBA" id="ARBA00023002"/>
    </source>
</evidence>
<gene>
    <name evidence="12" type="primary">bssD_1</name>
    <name evidence="12" type="ORF">MGLY_25710</name>
</gene>
<evidence type="ECO:0000256" key="3">
    <source>
        <dbReference type="ARBA" id="ARBA00022485"/>
    </source>
</evidence>
<dbReference type="PROSITE" id="PS00198">
    <property type="entry name" value="4FE4S_FER_1"/>
    <property type="match status" value="1"/>
</dbReference>
<dbReference type="InterPro" id="IPR017896">
    <property type="entry name" value="4Fe4S_Fe-S-bd"/>
</dbReference>
<keyword evidence="3" id="KW-0004">4Fe-4S</keyword>
<comment type="catalytic activity">
    <reaction evidence="9">
        <text>glycyl-[protein] + reduced [flavodoxin] + S-adenosyl-L-methionine = glycin-2-yl radical-[protein] + semiquinone [flavodoxin] + 5'-deoxyadenosine + L-methionine + H(+)</text>
        <dbReference type="Rhea" id="RHEA:61976"/>
        <dbReference type="Rhea" id="RHEA-COMP:10622"/>
        <dbReference type="Rhea" id="RHEA-COMP:14480"/>
        <dbReference type="Rhea" id="RHEA-COMP:15993"/>
        <dbReference type="Rhea" id="RHEA-COMP:15994"/>
        <dbReference type="ChEBI" id="CHEBI:15378"/>
        <dbReference type="ChEBI" id="CHEBI:17319"/>
        <dbReference type="ChEBI" id="CHEBI:29947"/>
        <dbReference type="ChEBI" id="CHEBI:32722"/>
        <dbReference type="ChEBI" id="CHEBI:57618"/>
        <dbReference type="ChEBI" id="CHEBI:57844"/>
        <dbReference type="ChEBI" id="CHEBI:59789"/>
        <dbReference type="ChEBI" id="CHEBI:140311"/>
    </reaction>
</comment>
<comment type="similarity">
    <text evidence="2">Belongs to the organic radical-activating enzymes family.</text>
</comment>
<dbReference type="EC" id="1.97.1.-" evidence="12"/>
<dbReference type="PROSITE" id="PS51918">
    <property type="entry name" value="RADICAL_SAM"/>
    <property type="match status" value="1"/>
</dbReference>
<dbReference type="Pfam" id="PF13237">
    <property type="entry name" value="Fer4_10"/>
    <property type="match status" value="1"/>
</dbReference>
<sequence length="301" mass="33166">MKDGPDGIVLDIQRFTTWAGPGIRTTVFLKGCALRCPWCCNPEGWDPQPEILFRELKCSRCGDCLAVCPVPGAIDLSAPGLINRKICTRCLQCVDACRYKALLPVGSKLTVAEVMDEVLRDSLFYFNSKGGLTVSGGEPLFQADFTAALFQEARRYGLHTCLDTSGYAPPENLEKVLPHVDLVLYDVKHTNAARHHRKLGVPNWLILDNLRKIAGSVEIILSAPLVPGFNDAGDFIQELGQLACSLGIREVHLLPYHGMGEPKYRMLGRLMKFEAQAIDTGKLENFQQQLEARGLLVDIGG</sequence>
<dbReference type="EMBL" id="CP046244">
    <property type="protein sequence ID" value="QGP93170.1"/>
    <property type="molecule type" value="Genomic_DNA"/>
</dbReference>
<dbReference type="GO" id="GO:0016491">
    <property type="term" value="F:oxidoreductase activity"/>
    <property type="evidence" value="ECO:0007669"/>
    <property type="project" value="UniProtKB-KW"/>
</dbReference>
<dbReference type="OrthoDB" id="9782387at2"/>
<reference evidence="12 13" key="1">
    <citation type="submission" date="2019-11" db="EMBL/GenBank/DDBJ databases">
        <title>Genome sequence of Moorella glycerini DSM11254.</title>
        <authorList>
            <person name="Poehlein A."/>
            <person name="Boeer T."/>
            <person name="Daniel R."/>
        </authorList>
    </citation>
    <scope>NUCLEOTIDE SEQUENCE [LARGE SCALE GENOMIC DNA]</scope>
    <source>
        <strain evidence="12 13">DSM 11254</strain>
    </source>
</reference>
<keyword evidence="5" id="KW-0479">Metal-binding</keyword>
<dbReference type="InterPro" id="IPR034457">
    <property type="entry name" value="Organic_radical-activating"/>
</dbReference>
<dbReference type="SUPFAM" id="SSF54862">
    <property type="entry name" value="4Fe-4S ferredoxins"/>
    <property type="match status" value="1"/>
</dbReference>
<dbReference type="CDD" id="cd01335">
    <property type="entry name" value="Radical_SAM"/>
    <property type="match status" value="1"/>
</dbReference>
<dbReference type="RefSeq" id="WP_156274418.1">
    <property type="nucleotide sequence ID" value="NZ_CP046244.1"/>
</dbReference>
<proteinExistence type="inferred from homology"/>
<evidence type="ECO:0000256" key="1">
    <source>
        <dbReference type="ARBA" id="ARBA00001966"/>
    </source>
</evidence>
<protein>
    <submittedName>
        <fullName evidence="12">Benzylsuccinate synthase activating enzyme</fullName>
        <ecNumber evidence="12">1.97.1.-</ecNumber>
    </submittedName>
</protein>
<name>A0A6I5ZTC5_9FIRM</name>
<evidence type="ECO:0000259" key="10">
    <source>
        <dbReference type="PROSITE" id="PS51379"/>
    </source>
</evidence>
<evidence type="ECO:0000256" key="4">
    <source>
        <dbReference type="ARBA" id="ARBA00022691"/>
    </source>
</evidence>
<dbReference type="InterPro" id="IPR040074">
    <property type="entry name" value="BssD/PflA/YjjW"/>
</dbReference>
<keyword evidence="4" id="KW-0949">S-adenosyl-L-methionine</keyword>
<keyword evidence="13" id="KW-1185">Reference proteome</keyword>
<dbReference type="SUPFAM" id="SSF102114">
    <property type="entry name" value="Radical SAM enzymes"/>
    <property type="match status" value="1"/>
</dbReference>